<accession>A0A9D1M747</accession>
<evidence type="ECO:0000259" key="3">
    <source>
        <dbReference type="Pfam" id="PF13568"/>
    </source>
</evidence>
<feature type="region of interest" description="Disordered" evidence="1">
    <location>
        <begin position="82"/>
        <end position="133"/>
    </location>
</feature>
<reference evidence="4" key="1">
    <citation type="submission" date="2020-10" db="EMBL/GenBank/DDBJ databases">
        <authorList>
            <person name="Gilroy R."/>
        </authorList>
    </citation>
    <scope>NUCLEOTIDE SEQUENCE</scope>
    <source>
        <strain evidence="4">CHK158-818</strain>
    </source>
</reference>
<reference evidence="4" key="2">
    <citation type="journal article" date="2021" name="PeerJ">
        <title>Extensive microbial diversity within the chicken gut microbiome revealed by metagenomics and culture.</title>
        <authorList>
            <person name="Gilroy R."/>
            <person name="Ravi A."/>
            <person name="Getino M."/>
            <person name="Pursley I."/>
            <person name="Horton D.L."/>
            <person name="Alikhan N.F."/>
            <person name="Baker D."/>
            <person name="Gharbi K."/>
            <person name="Hall N."/>
            <person name="Watson M."/>
            <person name="Adriaenssens E.M."/>
            <person name="Foster-Nyarko E."/>
            <person name="Jarju S."/>
            <person name="Secka A."/>
            <person name="Antonio M."/>
            <person name="Oren A."/>
            <person name="Chaudhuri R.R."/>
            <person name="La Ragione R."/>
            <person name="Hildebrand F."/>
            <person name="Pallen M.J."/>
        </authorList>
    </citation>
    <scope>NUCLEOTIDE SEQUENCE</scope>
    <source>
        <strain evidence="4">CHK158-818</strain>
    </source>
</reference>
<evidence type="ECO:0000256" key="1">
    <source>
        <dbReference type="SAM" id="MobiDB-lite"/>
    </source>
</evidence>
<evidence type="ECO:0000256" key="2">
    <source>
        <dbReference type="SAM" id="Phobius"/>
    </source>
</evidence>
<feature type="transmembrane region" description="Helical" evidence="2">
    <location>
        <begin position="48"/>
        <end position="66"/>
    </location>
</feature>
<dbReference type="SUPFAM" id="SSF56925">
    <property type="entry name" value="OMPA-like"/>
    <property type="match status" value="1"/>
</dbReference>
<sequence length="427" mass="48216">MENDHFERQIKAKLDCWEVDPPADMWNRIQKELPTANTPSKQAIIYRYAFWGAAAAMLAGIILWVTKPSEVLIPESTKTFTQNSPTHVLPYSTTSKEQTTNFSPHTAIAEIQTPKRRDRQTPSSSTSKIVSSASISPNQGEFYSASFDNKETVPASSTRSISRSQIGNNRAHVNTYSSNYFINENDLGDSYYEYEEIPLYRKRSSGEYSIGIMAVNPVTKNSTTTNRHSALTKSIPFTASFLSANNPNKEDLEWSHNVPLTFGITVEKRISQSIGIETGITYSFLKSTYKNTNRSRYGNQELHYIGIPVTGIYRFARWNNFSFYSAIGGKVDFNIAGNRTDRVNANYEGFRFQGDIEANTTKSIRDSKAQFSLTCKIGAAYAFVDYLEMYAEPGLAYFFNNGNSEIQNMWKDKPLNFALQVGLRTNF</sequence>
<feature type="compositionally biased region" description="Polar residues" evidence="1">
    <location>
        <begin position="82"/>
        <end position="104"/>
    </location>
</feature>
<dbReference type="Pfam" id="PF13568">
    <property type="entry name" value="OMP_b-brl_2"/>
    <property type="match status" value="1"/>
</dbReference>
<dbReference type="InterPro" id="IPR011250">
    <property type="entry name" value="OMP/PagP_B-barrel"/>
</dbReference>
<comment type="caution">
    <text evidence="4">The sequence shown here is derived from an EMBL/GenBank/DDBJ whole genome shotgun (WGS) entry which is preliminary data.</text>
</comment>
<proteinExistence type="predicted"/>
<name>A0A9D1M747_9BACT</name>
<dbReference type="Proteomes" id="UP000824112">
    <property type="component" value="Unassembled WGS sequence"/>
</dbReference>
<keyword evidence="2" id="KW-0812">Transmembrane</keyword>
<keyword evidence="2" id="KW-0472">Membrane</keyword>
<organism evidence="4 5">
    <name type="scientific">Candidatus Gallibacteroides avistercoris</name>
    <dbReference type="NCBI Taxonomy" id="2840833"/>
    <lineage>
        <taxon>Bacteria</taxon>
        <taxon>Pseudomonadati</taxon>
        <taxon>Bacteroidota</taxon>
        <taxon>Bacteroidia</taxon>
        <taxon>Bacteroidales</taxon>
        <taxon>Bacteroidaceae</taxon>
        <taxon>Bacteroidaceae incertae sedis</taxon>
        <taxon>Candidatus Gallibacteroides</taxon>
    </lineage>
</organism>
<evidence type="ECO:0000313" key="4">
    <source>
        <dbReference type="EMBL" id="HIU54869.1"/>
    </source>
</evidence>
<dbReference type="EMBL" id="DVNA01000082">
    <property type="protein sequence ID" value="HIU54869.1"/>
    <property type="molecule type" value="Genomic_DNA"/>
</dbReference>
<protein>
    <submittedName>
        <fullName evidence="4">PorT family protein</fullName>
    </submittedName>
</protein>
<keyword evidence="2" id="KW-1133">Transmembrane helix</keyword>
<dbReference type="InterPro" id="IPR025665">
    <property type="entry name" value="Beta-barrel_OMP_2"/>
</dbReference>
<feature type="domain" description="Outer membrane protein beta-barrel" evidence="3">
    <location>
        <begin position="237"/>
        <end position="382"/>
    </location>
</feature>
<feature type="compositionally biased region" description="Low complexity" evidence="1">
    <location>
        <begin position="123"/>
        <end position="133"/>
    </location>
</feature>
<evidence type="ECO:0000313" key="5">
    <source>
        <dbReference type="Proteomes" id="UP000824112"/>
    </source>
</evidence>
<gene>
    <name evidence="4" type="ORF">IAB03_03560</name>
</gene>
<dbReference type="AlphaFoldDB" id="A0A9D1M747"/>